<organism evidence="2 3">
    <name type="scientific">Symbiodinium natans</name>
    <dbReference type="NCBI Taxonomy" id="878477"/>
    <lineage>
        <taxon>Eukaryota</taxon>
        <taxon>Sar</taxon>
        <taxon>Alveolata</taxon>
        <taxon>Dinophyceae</taxon>
        <taxon>Suessiales</taxon>
        <taxon>Symbiodiniaceae</taxon>
        <taxon>Symbiodinium</taxon>
    </lineage>
</organism>
<name>A0A812K8S3_9DINO</name>
<protein>
    <submittedName>
        <fullName evidence="2">Uncharacterized protein</fullName>
    </submittedName>
</protein>
<feature type="region of interest" description="Disordered" evidence="1">
    <location>
        <begin position="365"/>
        <end position="391"/>
    </location>
</feature>
<dbReference type="Proteomes" id="UP000604046">
    <property type="component" value="Unassembled WGS sequence"/>
</dbReference>
<comment type="caution">
    <text evidence="2">The sequence shown here is derived from an EMBL/GenBank/DDBJ whole genome shotgun (WGS) entry which is preliminary data.</text>
</comment>
<evidence type="ECO:0000313" key="3">
    <source>
        <dbReference type="Proteomes" id="UP000604046"/>
    </source>
</evidence>
<proteinExistence type="predicted"/>
<feature type="compositionally biased region" description="Basic residues" evidence="1">
    <location>
        <begin position="365"/>
        <end position="374"/>
    </location>
</feature>
<dbReference type="AlphaFoldDB" id="A0A812K8S3"/>
<gene>
    <name evidence="2" type="ORF">SNAT2548_LOCUS7926</name>
</gene>
<reference evidence="2" key="1">
    <citation type="submission" date="2021-02" db="EMBL/GenBank/DDBJ databases">
        <authorList>
            <person name="Dougan E. K."/>
            <person name="Rhodes N."/>
            <person name="Thang M."/>
            <person name="Chan C."/>
        </authorList>
    </citation>
    <scope>NUCLEOTIDE SEQUENCE</scope>
</reference>
<evidence type="ECO:0000313" key="2">
    <source>
        <dbReference type="EMBL" id="CAE7219214.1"/>
    </source>
</evidence>
<sequence length="391" mass="43655">MPPPPPALLSALAASRAGTASEAEEALASAFWAARAEIEDQLGEAKLSSLPEVEYRGPAPAEECVCLKAEELERLQRADPLFARLPTETIPSVAALLGAVALTPLRRASSAHAQAFALHHFVPRSHAAVQQFRLEEDVRLGFNDDQDRPDLDDEDDFSHAMDFTDDTFSKVEVYAVDDAFLSMRRKGYESSGEHRLRLNWFFENTFVHLGDDPAHFQALRRCCRHFPQVAGLVFPNHVYSPPGGIFCPRPLHVAVLAQDFSLAKLLLRAALETRCDGDVVFLRSHTPTTNWGEMSPIFLALLVVEPESLADWLDLLCSAGARLNHMDWHIYGVIQEVPTSATLEREKAELQRRLQAALERLHRSAARRRIGRKQRPPELGPRPPEASEEWA</sequence>
<keyword evidence="3" id="KW-1185">Reference proteome</keyword>
<evidence type="ECO:0000256" key="1">
    <source>
        <dbReference type="SAM" id="MobiDB-lite"/>
    </source>
</evidence>
<accession>A0A812K8S3</accession>
<dbReference type="EMBL" id="CAJNDS010000569">
    <property type="protein sequence ID" value="CAE7219214.1"/>
    <property type="molecule type" value="Genomic_DNA"/>
</dbReference>